<accession>A0ACB8CCP0</accession>
<reference evidence="1" key="1">
    <citation type="submission" date="2020-05" db="EMBL/GenBank/DDBJ databases">
        <title>Large-scale comparative analyses of tick genomes elucidate their genetic diversity and vector capacities.</title>
        <authorList>
            <person name="Jia N."/>
            <person name="Wang J."/>
            <person name="Shi W."/>
            <person name="Du L."/>
            <person name="Sun Y."/>
            <person name="Zhan W."/>
            <person name="Jiang J."/>
            <person name="Wang Q."/>
            <person name="Zhang B."/>
            <person name="Ji P."/>
            <person name="Sakyi L.B."/>
            <person name="Cui X."/>
            <person name="Yuan T."/>
            <person name="Jiang B."/>
            <person name="Yang W."/>
            <person name="Lam T.T.-Y."/>
            <person name="Chang Q."/>
            <person name="Ding S."/>
            <person name="Wang X."/>
            <person name="Zhu J."/>
            <person name="Ruan X."/>
            <person name="Zhao L."/>
            <person name="Wei J."/>
            <person name="Que T."/>
            <person name="Du C."/>
            <person name="Cheng J."/>
            <person name="Dai P."/>
            <person name="Han X."/>
            <person name="Huang E."/>
            <person name="Gao Y."/>
            <person name="Liu J."/>
            <person name="Shao H."/>
            <person name="Ye R."/>
            <person name="Li L."/>
            <person name="Wei W."/>
            <person name="Wang X."/>
            <person name="Wang C."/>
            <person name="Yang T."/>
            <person name="Huo Q."/>
            <person name="Li W."/>
            <person name="Guo W."/>
            <person name="Chen H."/>
            <person name="Zhou L."/>
            <person name="Ni X."/>
            <person name="Tian J."/>
            <person name="Zhou Y."/>
            <person name="Sheng Y."/>
            <person name="Liu T."/>
            <person name="Pan Y."/>
            <person name="Xia L."/>
            <person name="Li J."/>
            <person name="Zhao F."/>
            <person name="Cao W."/>
        </authorList>
    </citation>
    <scope>NUCLEOTIDE SEQUENCE</scope>
    <source>
        <strain evidence="1">Dsil-2018</strain>
    </source>
</reference>
<organism evidence="1 2">
    <name type="scientific">Dermacentor silvarum</name>
    <name type="common">Tick</name>
    <dbReference type="NCBI Taxonomy" id="543639"/>
    <lineage>
        <taxon>Eukaryota</taxon>
        <taxon>Metazoa</taxon>
        <taxon>Ecdysozoa</taxon>
        <taxon>Arthropoda</taxon>
        <taxon>Chelicerata</taxon>
        <taxon>Arachnida</taxon>
        <taxon>Acari</taxon>
        <taxon>Parasitiformes</taxon>
        <taxon>Ixodida</taxon>
        <taxon>Ixodoidea</taxon>
        <taxon>Ixodidae</taxon>
        <taxon>Rhipicephalinae</taxon>
        <taxon>Dermacentor</taxon>
    </lineage>
</organism>
<evidence type="ECO:0000313" key="1">
    <source>
        <dbReference type="EMBL" id="KAH7940457.1"/>
    </source>
</evidence>
<proteinExistence type="predicted"/>
<comment type="caution">
    <text evidence="1">The sequence shown here is derived from an EMBL/GenBank/DDBJ whole genome shotgun (WGS) entry which is preliminary data.</text>
</comment>
<sequence length="161" mass="17935">MEDVSSAPNHTGQLGPPGGPMGMNAKMNQEEPAQRPQYSIPGILHFIQHEWARFEMERAQWDVERAEFQVSVCSDALRLFRIPNTASRLCLPFARPVSDARRVRATAIETYPRLPTVDSVSGVSQVGSTERRFFIQTVVLPLAMASAGLKKQYGAQVYSFP</sequence>
<dbReference type="Proteomes" id="UP000821865">
    <property type="component" value="Chromosome 7"/>
</dbReference>
<name>A0ACB8CCP0_DERSI</name>
<keyword evidence="2" id="KW-1185">Reference proteome</keyword>
<dbReference type="EMBL" id="CM023476">
    <property type="protein sequence ID" value="KAH7940457.1"/>
    <property type="molecule type" value="Genomic_DNA"/>
</dbReference>
<gene>
    <name evidence="1" type="ORF">HPB49_000321</name>
</gene>
<protein>
    <submittedName>
        <fullName evidence="1">Uncharacterized protein</fullName>
    </submittedName>
</protein>
<evidence type="ECO:0000313" key="2">
    <source>
        <dbReference type="Proteomes" id="UP000821865"/>
    </source>
</evidence>